<dbReference type="Gene3D" id="1.10.287.370">
    <property type="match status" value="1"/>
</dbReference>
<keyword evidence="2" id="KW-1185">Reference proteome</keyword>
<dbReference type="CDD" id="cd23158">
    <property type="entry name" value="Prefoldin_UXT"/>
    <property type="match status" value="1"/>
</dbReference>
<dbReference type="Pfam" id="PF02996">
    <property type="entry name" value="Prefoldin"/>
    <property type="match status" value="1"/>
</dbReference>
<sequence length="174" mass="19483">MMDRFKQESKIDEATKAETADALAKSRQFLTSRLLPDLDQANRNHQSLVAQIDEYKKLRETLRSLDTDEGRIKDSSVAPKDQTLLADIGGGVAVQTQLLEEEKPIISLGLANFYAQLTNREARAFITKKLTLLETKRDRAIDKLAQIEAHVHLTSTSITQLDNLHRGGSIIDDV</sequence>
<evidence type="ECO:0000313" key="1">
    <source>
        <dbReference type="EMBL" id="CDR98758.1"/>
    </source>
</evidence>
<protein>
    <recommendedName>
        <fullName evidence="3">Prefoldin subunit 5</fullName>
    </recommendedName>
</protein>
<dbReference type="AlphaFoldDB" id="A0A0F7RTX0"/>
<name>A0A0F7RTX0_9BASI</name>
<dbReference type="InterPro" id="IPR009053">
    <property type="entry name" value="Prefoldin"/>
</dbReference>
<reference evidence="2" key="1">
    <citation type="submission" date="2014-06" db="EMBL/GenBank/DDBJ databases">
        <authorList>
            <person name="Berkman P.J."/>
        </authorList>
    </citation>
    <scope>NUCLEOTIDE SEQUENCE [LARGE SCALE GENOMIC DNA]</scope>
</reference>
<proteinExistence type="predicted"/>
<dbReference type="SUPFAM" id="SSF46579">
    <property type="entry name" value="Prefoldin"/>
    <property type="match status" value="1"/>
</dbReference>
<evidence type="ECO:0000313" key="2">
    <source>
        <dbReference type="Proteomes" id="UP000242770"/>
    </source>
</evidence>
<gene>
    <name evidence="1" type="primary">SSCI05880.1</name>
</gene>
<dbReference type="Proteomes" id="UP000242770">
    <property type="component" value="Unassembled WGS sequence"/>
</dbReference>
<evidence type="ECO:0008006" key="3">
    <source>
        <dbReference type="Google" id="ProtNLM"/>
    </source>
</evidence>
<organism evidence="1 2">
    <name type="scientific">Sporisorium scitamineum</name>
    <dbReference type="NCBI Taxonomy" id="49012"/>
    <lineage>
        <taxon>Eukaryota</taxon>
        <taxon>Fungi</taxon>
        <taxon>Dikarya</taxon>
        <taxon>Basidiomycota</taxon>
        <taxon>Ustilaginomycotina</taxon>
        <taxon>Ustilaginomycetes</taxon>
        <taxon>Ustilaginales</taxon>
        <taxon>Ustilaginaceae</taxon>
        <taxon>Sporisorium</taxon>
    </lineage>
</organism>
<dbReference type="InterPro" id="IPR004127">
    <property type="entry name" value="Prefoldin_subunit_alpha"/>
</dbReference>
<dbReference type="EMBL" id="CCFA01000321">
    <property type="protein sequence ID" value="CDR98758.1"/>
    <property type="molecule type" value="Genomic_DNA"/>
</dbReference>
<dbReference type="STRING" id="49012.A0A0F7RTX0"/>
<accession>A0A0F7RTX0</accession>